<evidence type="ECO:0000256" key="1">
    <source>
        <dbReference type="SAM" id="Coils"/>
    </source>
</evidence>
<dbReference type="KEGG" id="cbr:CBG_10225"/>
<feature type="compositionally biased region" description="Basic and acidic residues" evidence="2">
    <location>
        <begin position="174"/>
        <end position="194"/>
    </location>
</feature>
<evidence type="ECO:0000313" key="5">
    <source>
        <dbReference type="WormBase" id="CBG10225"/>
    </source>
</evidence>
<reference evidence="3 4" key="2">
    <citation type="journal article" date="2011" name="PLoS Genet.">
        <title>Caenorhabditis briggsae recombinant inbred line genotypes reveal inter-strain incompatibility and the evolution of recombination.</title>
        <authorList>
            <person name="Ross J.A."/>
            <person name="Koboldt D.C."/>
            <person name="Staisch J.E."/>
            <person name="Chamberlin H.M."/>
            <person name="Gupta B.P."/>
            <person name="Miller R.D."/>
            <person name="Baird S.E."/>
            <person name="Haag E.S."/>
        </authorList>
    </citation>
    <scope>NUCLEOTIDE SEQUENCE [LARGE SCALE GENOMIC DNA]</scope>
    <source>
        <strain evidence="3 4">AF16</strain>
    </source>
</reference>
<feature type="compositionally biased region" description="Basic and acidic residues" evidence="2">
    <location>
        <begin position="228"/>
        <end position="237"/>
    </location>
</feature>
<reference evidence="3 4" key="1">
    <citation type="journal article" date="2003" name="PLoS Biol.">
        <title>The genome sequence of Caenorhabditis briggsae: a platform for comparative genomics.</title>
        <authorList>
            <person name="Stein L.D."/>
            <person name="Bao Z."/>
            <person name="Blasiar D."/>
            <person name="Blumenthal T."/>
            <person name="Brent M.R."/>
            <person name="Chen N."/>
            <person name="Chinwalla A."/>
            <person name="Clarke L."/>
            <person name="Clee C."/>
            <person name="Coghlan A."/>
            <person name="Coulson A."/>
            <person name="D'Eustachio P."/>
            <person name="Fitch D.H."/>
            <person name="Fulton L.A."/>
            <person name="Fulton R.E."/>
            <person name="Griffiths-Jones S."/>
            <person name="Harris T.W."/>
            <person name="Hillier L.W."/>
            <person name="Kamath R."/>
            <person name="Kuwabara P.E."/>
            <person name="Mardis E.R."/>
            <person name="Marra M.A."/>
            <person name="Miner T.L."/>
            <person name="Minx P."/>
            <person name="Mullikin J.C."/>
            <person name="Plumb R.W."/>
            <person name="Rogers J."/>
            <person name="Schein J.E."/>
            <person name="Sohrmann M."/>
            <person name="Spieth J."/>
            <person name="Stajich J.E."/>
            <person name="Wei C."/>
            <person name="Willey D."/>
            <person name="Wilson R.K."/>
            <person name="Durbin R."/>
            <person name="Waterston R.H."/>
        </authorList>
    </citation>
    <scope>NUCLEOTIDE SEQUENCE [LARGE SCALE GENOMIC DNA]</scope>
    <source>
        <strain evidence="3 4">AF16</strain>
    </source>
</reference>
<dbReference type="WormBase" id="CBG10225">
    <property type="protein sequence ID" value="CBP49755"/>
    <property type="gene ID" value="WBGene00031660"/>
</dbReference>
<dbReference type="InParanoid" id="A8XAT5"/>
<gene>
    <name evidence="3 5" type="ORF">CBG10225</name>
    <name evidence="3" type="ORF">CBG_10225</name>
</gene>
<dbReference type="PANTHER" id="PTHR22920:SF7">
    <property type="entry name" value="MSP DOMAIN-CONTAINING PROTEIN-RELATED"/>
    <property type="match status" value="1"/>
</dbReference>
<dbReference type="InterPro" id="IPR051155">
    <property type="entry name" value="Nematode_MSP"/>
</dbReference>
<keyword evidence="1" id="KW-0175">Coiled coil</keyword>
<feature type="compositionally biased region" description="Polar residues" evidence="2">
    <location>
        <begin position="238"/>
        <end position="254"/>
    </location>
</feature>
<feature type="coiled-coil region" evidence="1">
    <location>
        <begin position="64"/>
        <end position="105"/>
    </location>
</feature>
<proteinExistence type="predicted"/>
<feature type="compositionally biased region" description="Basic and acidic residues" evidence="2">
    <location>
        <begin position="282"/>
        <end position="295"/>
    </location>
</feature>
<dbReference type="GeneID" id="8573961"/>
<name>A8XAT5_CAEBR</name>
<dbReference type="PANTHER" id="PTHR22920">
    <property type="entry name" value="MAJOR SPERM PROTEIN"/>
    <property type="match status" value="1"/>
</dbReference>
<evidence type="ECO:0000256" key="2">
    <source>
        <dbReference type="SAM" id="MobiDB-lite"/>
    </source>
</evidence>
<sequence length="295" mass="34301">MAQSVPPGDIQAQSNAKIVFNASYDDKHHIKVINLSARRIGWRLSSHRERPQMSSPDGLSEFSLEQLRELRLVIREELEEMEKTVKEAKKECERCEKDYNGELHNGLRSRLGCSPIEDLQIKKRIEKKEEKYEKTRAALFETELLLEGHQKDYEHVKELIKHKKIIIESTGEKDNVPDKAKTTVRSKRDADSKVTKSAAKQLEDDYPVFSIPKESRQEAASSPSKSLKHPERREKSRFSQNTSCHREIVSSSLKSPKDQDLKEQEQKEKHRSSRVDSSVSMRRQEYELQKLNHLQ</sequence>
<feature type="compositionally biased region" description="Basic and acidic residues" evidence="2">
    <location>
        <begin position="255"/>
        <end position="268"/>
    </location>
</feature>
<evidence type="ECO:0000313" key="3">
    <source>
        <dbReference type="EMBL" id="CAP29750.2"/>
    </source>
</evidence>
<protein>
    <submittedName>
        <fullName evidence="3">Protein CBG10225</fullName>
    </submittedName>
</protein>
<organism evidence="3 4">
    <name type="scientific">Caenorhabditis briggsae</name>
    <dbReference type="NCBI Taxonomy" id="6238"/>
    <lineage>
        <taxon>Eukaryota</taxon>
        <taxon>Metazoa</taxon>
        <taxon>Ecdysozoa</taxon>
        <taxon>Nematoda</taxon>
        <taxon>Chromadorea</taxon>
        <taxon>Rhabditida</taxon>
        <taxon>Rhabditina</taxon>
        <taxon>Rhabditomorpha</taxon>
        <taxon>Rhabditoidea</taxon>
        <taxon>Rhabditidae</taxon>
        <taxon>Peloderinae</taxon>
        <taxon>Caenorhabditis</taxon>
    </lineage>
</organism>
<dbReference type="RefSeq" id="XP_002631962.2">
    <property type="nucleotide sequence ID" value="XM_002631916.2"/>
</dbReference>
<dbReference type="HOGENOM" id="CLU_944084_0_0_1"/>
<dbReference type="CTD" id="8573961"/>
<feature type="region of interest" description="Disordered" evidence="2">
    <location>
        <begin position="174"/>
        <end position="295"/>
    </location>
</feature>
<evidence type="ECO:0000313" key="4">
    <source>
        <dbReference type="Proteomes" id="UP000008549"/>
    </source>
</evidence>
<keyword evidence="4" id="KW-1185">Reference proteome</keyword>
<accession>A8XAT5</accession>
<dbReference type="EMBL" id="HE600905">
    <property type="protein sequence ID" value="CAP29750.2"/>
    <property type="molecule type" value="Genomic_DNA"/>
</dbReference>
<dbReference type="STRING" id="6238.A8XAT5"/>
<dbReference type="AlphaFoldDB" id="A8XAT5"/>
<dbReference type="Proteomes" id="UP000008549">
    <property type="component" value="Unassembled WGS sequence"/>
</dbReference>